<dbReference type="Proteomes" id="UP000237000">
    <property type="component" value="Unassembled WGS sequence"/>
</dbReference>
<evidence type="ECO:0000313" key="3">
    <source>
        <dbReference type="Proteomes" id="UP000237000"/>
    </source>
</evidence>
<protein>
    <submittedName>
        <fullName evidence="2">Uncharacterized protein</fullName>
    </submittedName>
</protein>
<gene>
    <name evidence="2" type="ORF">TorRG33x02_133830</name>
</gene>
<accession>A0A2P5EYX9</accession>
<dbReference type="EMBL" id="JXTC01000080">
    <property type="protein sequence ID" value="PON90745.1"/>
    <property type="molecule type" value="Genomic_DNA"/>
</dbReference>
<feature type="compositionally biased region" description="Basic and acidic residues" evidence="1">
    <location>
        <begin position="7"/>
        <end position="21"/>
    </location>
</feature>
<reference evidence="3" key="1">
    <citation type="submission" date="2016-06" db="EMBL/GenBank/DDBJ databases">
        <title>Parallel loss of symbiosis genes in relatives of nitrogen-fixing non-legume Parasponia.</title>
        <authorList>
            <person name="Van Velzen R."/>
            <person name="Holmer R."/>
            <person name="Bu F."/>
            <person name="Rutten L."/>
            <person name="Van Zeijl A."/>
            <person name="Liu W."/>
            <person name="Santuari L."/>
            <person name="Cao Q."/>
            <person name="Sharma T."/>
            <person name="Shen D."/>
            <person name="Roswanjaya Y."/>
            <person name="Wardhani T."/>
            <person name="Kalhor M.S."/>
            <person name="Jansen J."/>
            <person name="Van den Hoogen J."/>
            <person name="Gungor B."/>
            <person name="Hartog M."/>
            <person name="Hontelez J."/>
            <person name="Verver J."/>
            <person name="Yang W.-C."/>
            <person name="Schijlen E."/>
            <person name="Repin R."/>
            <person name="Schilthuizen M."/>
            <person name="Schranz E."/>
            <person name="Heidstra R."/>
            <person name="Miyata K."/>
            <person name="Fedorova E."/>
            <person name="Kohlen W."/>
            <person name="Bisseling T."/>
            <person name="Smit S."/>
            <person name="Geurts R."/>
        </authorList>
    </citation>
    <scope>NUCLEOTIDE SEQUENCE [LARGE SCALE GENOMIC DNA]</scope>
    <source>
        <strain evidence="3">cv. RG33-2</strain>
    </source>
</reference>
<evidence type="ECO:0000313" key="2">
    <source>
        <dbReference type="EMBL" id="PON90745.1"/>
    </source>
</evidence>
<sequence length="51" mass="5706">MIPNGRLPEDSRATSRGKNKDLKWDGLCDEGRVRGAGAIVSCSSFLRDWRK</sequence>
<evidence type="ECO:0000256" key="1">
    <source>
        <dbReference type="SAM" id="MobiDB-lite"/>
    </source>
</evidence>
<feature type="region of interest" description="Disordered" evidence="1">
    <location>
        <begin position="1"/>
        <end position="21"/>
    </location>
</feature>
<organism evidence="2 3">
    <name type="scientific">Trema orientale</name>
    <name type="common">Charcoal tree</name>
    <name type="synonym">Celtis orientalis</name>
    <dbReference type="NCBI Taxonomy" id="63057"/>
    <lineage>
        <taxon>Eukaryota</taxon>
        <taxon>Viridiplantae</taxon>
        <taxon>Streptophyta</taxon>
        <taxon>Embryophyta</taxon>
        <taxon>Tracheophyta</taxon>
        <taxon>Spermatophyta</taxon>
        <taxon>Magnoliopsida</taxon>
        <taxon>eudicotyledons</taxon>
        <taxon>Gunneridae</taxon>
        <taxon>Pentapetalae</taxon>
        <taxon>rosids</taxon>
        <taxon>fabids</taxon>
        <taxon>Rosales</taxon>
        <taxon>Cannabaceae</taxon>
        <taxon>Trema</taxon>
    </lineage>
</organism>
<keyword evidence="3" id="KW-1185">Reference proteome</keyword>
<dbReference type="InParanoid" id="A0A2P5EYX9"/>
<name>A0A2P5EYX9_TREOI</name>
<comment type="caution">
    <text evidence="2">The sequence shown here is derived from an EMBL/GenBank/DDBJ whole genome shotgun (WGS) entry which is preliminary data.</text>
</comment>
<proteinExistence type="predicted"/>
<dbReference type="AlphaFoldDB" id="A0A2P5EYX9"/>